<evidence type="ECO:0000313" key="2">
    <source>
        <dbReference type="Proteomes" id="UP000429980"/>
    </source>
</evidence>
<accession>A0ABY3FYL5</accession>
<proteinExistence type="predicted"/>
<dbReference type="Proteomes" id="UP000429980">
    <property type="component" value="Unassembled WGS sequence"/>
</dbReference>
<comment type="caution">
    <text evidence="1">The sequence shown here is derived from an EMBL/GenBank/DDBJ whole genome shotgun (WGS) entry which is preliminary data.</text>
</comment>
<reference evidence="1 2" key="1">
    <citation type="submission" date="2019-06" db="EMBL/GenBank/DDBJ databases">
        <title>Genome sequence analysis of &gt;100 Bacillus licheniformis strains suggests intrinsic resistance to this species.</title>
        <authorList>
            <person name="Wels M."/>
            <person name="Siezen R.J."/>
            <person name="Johansen E."/>
            <person name="Stuer-Lauridsen B."/>
            <person name="Bjerre K."/>
            <person name="Nielsen B.K.K."/>
        </authorList>
    </citation>
    <scope>NUCLEOTIDE SEQUENCE [LARGE SCALE GENOMIC DNA]</scope>
    <source>
        <strain evidence="1 2">BAC-15381</strain>
    </source>
</reference>
<dbReference type="EMBL" id="NILF01000021">
    <property type="protein sequence ID" value="TWL42091.1"/>
    <property type="molecule type" value="Genomic_DNA"/>
</dbReference>
<gene>
    <name evidence="1" type="ORF">CHCC15381_4699</name>
</gene>
<name>A0ABY3FYL5_9BACI</name>
<organism evidence="1 2">
    <name type="scientific">Bacillus paralicheniformis</name>
    <dbReference type="NCBI Taxonomy" id="1648923"/>
    <lineage>
        <taxon>Bacteria</taxon>
        <taxon>Bacillati</taxon>
        <taxon>Bacillota</taxon>
        <taxon>Bacilli</taxon>
        <taxon>Bacillales</taxon>
        <taxon>Bacillaceae</taxon>
        <taxon>Bacillus</taxon>
    </lineage>
</organism>
<keyword evidence="2" id="KW-1185">Reference proteome</keyword>
<protein>
    <submittedName>
        <fullName evidence="1">Uncharacterized protein</fullName>
    </submittedName>
</protein>
<evidence type="ECO:0000313" key="1">
    <source>
        <dbReference type="EMBL" id="TWL42091.1"/>
    </source>
</evidence>
<sequence length="42" mass="4510">MPTTDVATIPVAIFKTSHPASSQNAYNSALFLAGFLQFVQKP</sequence>